<evidence type="ECO:0000313" key="4">
    <source>
        <dbReference type="Proteomes" id="UP000663207"/>
    </source>
</evidence>
<dbReference type="Pfam" id="PF03413">
    <property type="entry name" value="PepSY"/>
    <property type="match status" value="1"/>
</dbReference>
<keyword evidence="1" id="KW-0732">Signal</keyword>
<keyword evidence="4" id="KW-1185">Reference proteome</keyword>
<protein>
    <submittedName>
        <fullName evidence="3">PepSY domain-containing protein</fullName>
    </submittedName>
</protein>
<proteinExistence type="predicted"/>
<organism evidence="3 4">
    <name type="scientific">Shewanella sedimentimangrovi</name>
    <dbReference type="NCBI Taxonomy" id="2814293"/>
    <lineage>
        <taxon>Bacteria</taxon>
        <taxon>Pseudomonadati</taxon>
        <taxon>Pseudomonadota</taxon>
        <taxon>Gammaproteobacteria</taxon>
        <taxon>Alteromonadales</taxon>
        <taxon>Shewanellaceae</taxon>
        <taxon>Shewanella</taxon>
    </lineage>
</organism>
<sequence>MKFAATLLGTCLLLVTATGEAYMLPSLKPSHLMTPDGKQVQLRVRSPEQAASMASGRYPGKVLKVGRSTVNGNPGYRIKMVTNDGKVFYVAVDAVTGSVGRD</sequence>
<dbReference type="EMBL" id="CP071502">
    <property type="protein sequence ID" value="QSX36987.1"/>
    <property type="molecule type" value="Genomic_DNA"/>
</dbReference>
<feature type="chain" id="PRO_5045973262" evidence="1">
    <location>
        <begin position="22"/>
        <end position="102"/>
    </location>
</feature>
<reference evidence="3 4" key="1">
    <citation type="submission" date="2021-03" db="EMBL/GenBank/DDBJ databases">
        <title>Novel species identification of genus Shewanella.</title>
        <authorList>
            <person name="Liu G."/>
            <person name="Zhang Q."/>
        </authorList>
    </citation>
    <scope>NUCLEOTIDE SEQUENCE [LARGE SCALE GENOMIC DNA]</scope>
    <source>
        <strain evidence="3 4">FJAT-52962</strain>
    </source>
</reference>
<name>A0ABX7QZL5_9GAMM</name>
<gene>
    <name evidence="3" type="ORF">JYB85_17270</name>
</gene>
<evidence type="ECO:0000259" key="2">
    <source>
        <dbReference type="Pfam" id="PF03413"/>
    </source>
</evidence>
<dbReference type="Proteomes" id="UP000663207">
    <property type="component" value="Chromosome"/>
</dbReference>
<dbReference type="Gene3D" id="3.10.450.40">
    <property type="match status" value="1"/>
</dbReference>
<feature type="domain" description="PepSY" evidence="2">
    <location>
        <begin position="46"/>
        <end position="99"/>
    </location>
</feature>
<dbReference type="InterPro" id="IPR025711">
    <property type="entry name" value="PepSY"/>
</dbReference>
<accession>A0ABX7QZL5</accession>
<feature type="signal peptide" evidence="1">
    <location>
        <begin position="1"/>
        <end position="21"/>
    </location>
</feature>
<evidence type="ECO:0000256" key="1">
    <source>
        <dbReference type="SAM" id="SignalP"/>
    </source>
</evidence>
<dbReference type="RefSeq" id="WP_207380271.1">
    <property type="nucleotide sequence ID" value="NZ_CP071502.1"/>
</dbReference>
<evidence type="ECO:0000313" key="3">
    <source>
        <dbReference type="EMBL" id="QSX36987.1"/>
    </source>
</evidence>